<keyword evidence="13" id="KW-1185">Reference proteome</keyword>
<evidence type="ECO:0000259" key="10">
    <source>
        <dbReference type="Pfam" id="PF23282"/>
    </source>
</evidence>
<evidence type="ECO:0000256" key="3">
    <source>
        <dbReference type="ARBA" id="ARBA00022737"/>
    </source>
</evidence>
<dbReference type="InterPro" id="IPR027417">
    <property type="entry name" value="P-loop_NTPase"/>
</dbReference>
<protein>
    <recommendedName>
        <fullName evidence="1">ADP-ribosyl cyclase/cyclic ADP-ribose hydrolase</fullName>
        <ecNumber evidence="1">3.2.2.6</ecNumber>
    </recommendedName>
</protein>
<dbReference type="InterPro" id="IPR032675">
    <property type="entry name" value="LRR_dom_sf"/>
</dbReference>
<dbReference type="Gene3D" id="3.40.50.300">
    <property type="entry name" value="P-loop containing nucleotide triphosphate hydrolases"/>
    <property type="match status" value="1"/>
</dbReference>
<dbReference type="EMBL" id="JBEDUW010000002">
    <property type="protein sequence ID" value="KAK9943808.1"/>
    <property type="molecule type" value="Genomic_DNA"/>
</dbReference>
<comment type="caution">
    <text evidence="12">The sequence shown here is derived from an EMBL/GenBank/DDBJ whole genome shotgun (WGS) entry which is preliminary data.</text>
</comment>
<dbReference type="InterPro" id="IPR001611">
    <property type="entry name" value="Leu-rich_rpt"/>
</dbReference>
<gene>
    <name evidence="12" type="ORF">M0R45_009404</name>
</gene>
<name>A0AAW1Y3Y0_RUBAR</name>
<feature type="region of interest" description="Disordered" evidence="7">
    <location>
        <begin position="1075"/>
        <end position="1121"/>
    </location>
</feature>
<dbReference type="InterPro" id="IPR045344">
    <property type="entry name" value="C-JID"/>
</dbReference>
<dbReference type="AlphaFoldDB" id="A0AAW1Y3Y0"/>
<dbReference type="InterPro" id="IPR042197">
    <property type="entry name" value="Apaf_helical"/>
</dbReference>
<dbReference type="Pfam" id="PF00560">
    <property type="entry name" value="LRR_1"/>
    <property type="match status" value="1"/>
</dbReference>
<dbReference type="GO" id="GO:0043531">
    <property type="term" value="F:ADP binding"/>
    <property type="evidence" value="ECO:0007669"/>
    <property type="project" value="InterPro"/>
</dbReference>
<dbReference type="InterPro" id="IPR003591">
    <property type="entry name" value="Leu-rich_rpt_typical-subtyp"/>
</dbReference>
<evidence type="ECO:0000256" key="7">
    <source>
        <dbReference type="SAM" id="MobiDB-lite"/>
    </source>
</evidence>
<comment type="catalytic activity">
    <reaction evidence="6">
        <text>NAD(+) + H2O = ADP-D-ribose + nicotinamide + H(+)</text>
        <dbReference type="Rhea" id="RHEA:16301"/>
        <dbReference type="ChEBI" id="CHEBI:15377"/>
        <dbReference type="ChEBI" id="CHEBI:15378"/>
        <dbReference type="ChEBI" id="CHEBI:17154"/>
        <dbReference type="ChEBI" id="CHEBI:57540"/>
        <dbReference type="ChEBI" id="CHEBI:57967"/>
        <dbReference type="EC" id="3.2.2.6"/>
    </reaction>
    <physiologicalReaction direction="left-to-right" evidence="6">
        <dbReference type="Rhea" id="RHEA:16302"/>
    </physiologicalReaction>
</comment>
<feature type="domain" description="NB-ARC" evidence="8">
    <location>
        <begin position="51"/>
        <end position="204"/>
    </location>
</feature>
<dbReference type="GO" id="GO:0006952">
    <property type="term" value="P:defense response"/>
    <property type="evidence" value="ECO:0007669"/>
    <property type="project" value="UniProtKB-KW"/>
</dbReference>
<sequence length="1121" mass="126788">MCYRYEAKLIKDIVEVIWKKLKPTLFSSVENLVGIDSRLQPINLLLGAGVDDIRFIGIWGMGGIGKTTMVRVVYERISHEFEFNFFLASIRSSVEKSGLLNLQKQLLSGIWTETDDISDLHEGATMIRRFLGRKKVLLILDDVNHPSHLKYLAGNQEWFGSGSRILITTRNEHLLIQHRVDKVLKAEELNYDDSLQLFSWKAFKSGYPEKDFLGLSKSFVNYAQGLPLALEVLGSFLHGRGLSQWNSALRKLGRVCNPEIFDILKISYDELDYEEKKIFLDIACFFNGEDKDRVTEVLTSCDISAIIGIEVLMERSLLTLSYGRLWMHDLLRDMGREIVRRESLDEPSRRSRLWLPEDINNVLSKNTGTEAIEGIFVDSTDELGVEVNVNAKSFSMMTKLRYLKINYGNLPNGLECLPNSLRILKWTGYPSKSLPQHFNPEKLLELSLCHSFINHFHPGMEVLYNLKTINLSHSVNLLTTPDFRVMPYLELLTLEGCIRLDKVSSSIEVLSRLTVLNLKGCKNLVYFVGNLRGLKSLKVVNLSSCSKVNKLPNDMGHLEFLEELYVNETIIRELPSSIGMLKRLVLMSLGDCKHLVSLPSSVYGLKSLKMLDVSGCSKLDKLPEELGRIECLVEVYASRTSIRELPFSIGMLERLVLMSLRDCKQLASLPSSVEGLKSLKVLELSGCSKLDKLPGELGHVDCLEKLDVSGTGIRELPFLKNLKELSARGCKGQSPKPWNPFLFMLKRSYVLAGLSLPSLFGLPSLTKLDLSDCNLFEVAIPRDAGCLSSLTELNLSRNHFIGLPRSICQLSKLKLLSLDGCRKLQALSNLPSHIMLNISDCSSLETLSNPIEQCNLVLSTAKCLNCFKMVENESYKSIALSLLTCYLQEPAPETYPAISDRDPNRFNFIAPGNEIPEWYNHQSEGSSIIVQLHPGWLSNKWMGFSLCAVIRLLKPLPPSLVDIGIRCSLRVNGLEMNSRPTLRIGGEWGPLPVLGHDHIWLFYLHRRHRYFLNNWQDNYYQLEFSFGLWSFYLDSVIDDGVVEVKKCGVRMIYKEDVEEFGKKLLKQRGINTKRGLQDHDDTASESQEDGDEPHPKRFKQLDLDGLGHSGSACISDHEHDG</sequence>
<evidence type="ECO:0000313" key="13">
    <source>
        <dbReference type="Proteomes" id="UP001457282"/>
    </source>
</evidence>
<dbReference type="SUPFAM" id="SSF52058">
    <property type="entry name" value="L domain-like"/>
    <property type="match status" value="2"/>
</dbReference>
<dbReference type="Pfam" id="PF20160">
    <property type="entry name" value="C-JID"/>
    <property type="match status" value="1"/>
</dbReference>
<dbReference type="GO" id="GO:0051707">
    <property type="term" value="P:response to other organism"/>
    <property type="evidence" value="ECO:0007669"/>
    <property type="project" value="UniProtKB-ARBA"/>
</dbReference>
<dbReference type="PRINTS" id="PR00364">
    <property type="entry name" value="DISEASERSIST"/>
</dbReference>
<evidence type="ECO:0000259" key="8">
    <source>
        <dbReference type="Pfam" id="PF00931"/>
    </source>
</evidence>
<dbReference type="PANTHER" id="PTHR11017:SF527">
    <property type="entry name" value="TMV RESISTANCE PROTEIN N-LIKE"/>
    <property type="match status" value="1"/>
</dbReference>
<evidence type="ECO:0000256" key="4">
    <source>
        <dbReference type="ARBA" id="ARBA00022821"/>
    </source>
</evidence>
<dbReference type="SUPFAM" id="SSF52540">
    <property type="entry name" value="P-loop containing nucleoside triphosphate hydrolases"/>
    <property type="match status" value="1"/>
</dbReference>
<dbReference type="Pfam" id="PF00931">
    <property type="entry name" value="NB-ARC"/>
    <property type="match status" value="1"/>
</dbReference>
<evidence type="ECO:0000259" key="11">
    <source>
        <dbReference type="Pfam" id="PF23598"/>
    </source>
</evidence>
<evidence type="ECO:0000256" key="5">
    <source>
        <dbReference type="ARBA" id="ARBA00023027"/>
    </source>
</evidence>
<evidence type="ECO:0000256" key="2">
    <source>
        <dbReference type="ARBA" id="ARBA00022614"/>
    </source>
</evidence>
<dbReference type="InterPro" id="IPR044974">
    <property type="entry name" value="Disease_R_plants"/>
</dbReference>
<organism evidence="12 13">
    <name type="scientific">Rubus argutus</name>
    <name type="common">Southern blackberry</name>
    <dbReference type="NCBI Taxonomy" id="59490"/>
    <lineage>
        <taxon>Eukaryota</taxon>
        <taxon>Viridiplantae</taxon>
        <taxon>Streptophyta</taxon>
        <taxon>Embryophyta</taxon>
        <taxon>Tracheophyta</taxon>
        <taxon>Spermatophyta</taxon>
        <taxon>Magnoliopsida</taxon>
        <taxon>eudicotyledons</taxon>
        <taxon>Gunneridae</taxon>
        <taxon>Pentapetalae</taxon>
        <taxon>rosids</taxon>
        <taxon>fabids</taxon>
        <taxon>Rosales</taxon>
        <taxon>Rosaceae</taxon>
        <taxon>Rosoideae</taxon>
        <taxon>Rosoideae incertae sedis</taxon>
        <taxon>Rubus</taxon>
    </lineage>
</organism>
<dbReference type="GO" id="GO:0061809">
    <property type="term" value="F:NAD+ nucleosidase activity, cyclic ADP-ribose generating"/>
    <property type="evidence" value="ECO:0007669"/>
    <property type="project" value="UniProtKB-EC"/>
</dbReference>
<dbReference type="Pfam" id="PF23598">
    <property type="entry name" value="LRR_14"/>
    <property type="match status" value="1"/>
</dbReference>
<reference evidence="12 13" key="1">
    <citation type="journal article" date="2023" name="G3 (Bethesda)">
        <title>A chromosome-length genome assembly and annotation of blackberry (Rubus argutus, cv. 'Hillquist').</title>
        <authorList>
            <person name="Bruna T."/>
            <person name="Aryal R."/>
            <person name="Dudchenko O."/>
            <person name="Sargent D.J."/>
            <person name="Mead D."/>
            <person name="Buti M."/>
            <person name="Cavallini A."/>
            <person name="Hytonen T."/>
            <person name="Andres J."/>
            <person name="Pham M."/>
            <person name="Weisz D."/>
            <person name="Mascagni F."/>
            <person name="Usai G."/>
            <person name="Natali L."/>
            <person name="Bassil N."/>
            <person name="Fernandez G.E."/>
            <person name="Lomsadze A."/>
            <person name="Armour M."/>
            <person name="Olukolu B."/>
            <person name="Poorten T."/>
            <person name="Britton C."/>
            <person name="Davik J."/>
            <person name="Ashrafi H."/>
            <person name="Aiden E.L."/>
            <person name="Borodovsky M."/>
            <person name="Worthington M."/>
        </authorList>
    </citation>
    <scope>NUCLEOTIDE SEQUENCE [LARGE SCALE GENOMIC DNA]</scope>
    <source>
        <strain evidence="12">PI 553951</strain>
    </source>
</reference>
<evidence type="ECO:0000256" key="1">
    <source>
        <dbReference type="ARBA" id="ARBA00011982"/>
    </source>
</evidence>
<keyword evidence="4" id="KW-0611">Plant defense</keyword>
<keyword evidence="3" id="KW-0677">Repeat</keyword>
<dbReference type="SMART" id="SM00369">
    <property type="entry name" value="LRR_TYP"/>
    <property type="match status" value="3"/>
</dbReference>
<dbReference type="InterPro" id="IPR002182">
    <property type="entry name" value="NB-ARC"/>
</dbReference>
<dbReference type="EC" id="3.2.2.6" evidence="1"/>
<dbReference type="Proteomes" id="UP001457282">
    <property type="component" value="Unassembled WGS sequence"/>
</dbReference>
<feature type="compositionally biased region" description="Basic and acidic residues" evidence="7">
    <location>
        <begin position="1092"/>
        <end position="1102"/>
    </location>
</feature>
<evidence type="ECO:0000313" key="12">
    <source>
        <dbReference type="EMBL" id="KAK9943808.1"/>
    </source>
</evidence>
<dbReference type="Gene3D" id="3.80.10.10">
    <property type="entry name" value="Ribonuclease Inhibitor"/>
    <property type="match status" value="3"/>
</dbReference>
<keyword evidence="2" id="KW-0433">Leucine-rich repeat</keyword>
<dbReference type="Pfam" id="PF23282">
    <property type="entry name" value="WHD_ROQ1"/>
    <property type="match status" value="1"/>
</dbReference>
<feature type="domain" description="Disease resistance protein Roq1-like winged-helix" evidence="10">
    <location>
        <begin position="274"/>
        <end position="343"/>
    </location>
</feature>
<keyword evidence="5" id="KW-0520">NAD</keyword>
<feature type="domain" description="Disease resistance R13L4/SHOC-2-like LRR" evidence="11">
    <location>
        <begin position="509"/>
        <end position="630"/>
    </location>
</feature>
<proteinExistence type="predicted"/>
<dbReference type="Gene3D" id="1.10.8.430">
    <property type="entry name" value="Helical domain of apoptotic protease-activating factors"/>
    <property type="match status" value="1"/>
</dbReference>
<dbReference type="InterPro" id="IPR055414">
    <property type="entry name" value="LRR_R13L4/SHOC2-like"/>
</dbReference>
<accession>A0AAW1Y3Y0</accession>
<dbReference type="InterPro" id="IPR058192">
    <property type="entry name" value="WHD_ROQ1-like"/>
</dbReference>
<evidence type="ECO:0000259" key="9">
    <source>
        <dbReference type="Pfam" id="PF20160"/>
    </source>
</evidence>
<dbReference type="PANTHER" id="PTHR11017">
    <property type="entry name" value="LEUCINE-RICH REPEAT-CONTAINING PROTEIN"/>
    <property type="match status" value="1"/>
</dbReference>
<feature type="domain" description="C-JID" evidence="9">
    <location>
        <begin position="911"/>
        <end position="1058"/>
    </location>
</feature>
<evidence type="ECO:0000256" key="6">
    <source>
        <dbReference type="ARBA" id="ARBA00047304"/>
    </source>
</evidence>